<proteinExistence type="inferred from homology"/>
<gene>
    <name evidence="9" type="ORF">MAR_015469</name>
</gene>
<dbReference type="InterPro" id="IPR036390">
    <property type="entry name" value="WH_DNA-bd_sf"/>
</dbReference>
<feature type="compositionally biased region" description="Low complexity" evidence="7">
    <location>
        <begin position="41"/>
        <end position="58"/>
    </location>
</feature>
<dbReference type="SUPFAM" id="SSF46785">
    <property type="entry name" value="Winged helix' DNA-binding domain"/>
    <property type="match status" value="1"/>
</dbReference>
<organism evidence="9 10">
    <name type="scientific">Mya arenaria</name>
    <name type="common">Soft-shell clam</name>
    <dbReference type="NCBI Taxonomy" id="6604"/>
    <lineage>
        <taxon>Eukaryota</taxon>
        <taxon>Metazoa</taxon>
        <taxon>Spiralia</taxon>
        <taxon>Lophotrochozoa</taxon>
        <taxon>Mollusca</taxon>
        <taxon>Bivalvia</taxon>
        <taxon>Autobranchia</taxon>
        <taxon>Heteroconchia</taxon>
        <taxon>Euheterodonta</taxon>
        <taxon>Imparidentia</taxon>
        <taxon>Neoheterodontei</taxon>
        <taxon>Myida</taxon>
        <taxon>Myoidea</taxon>
        <taxon>Myidae</taxon>
        <taxon>Mya</taxon>
    </lineage>
</organism>
<evidence type="ECO:0000256" key="5">
    <source>
        <dbReference type="ARBA" id="ARBA00022989"/>
    </source>
</evidence>
<feature type="region of interest" description="Disordered" evidence="7">
    <location>
        <begin position="116"/>
        <end position="170"/>
    </location>
</feature>
<evidence type="ECO:0000313" key="9">
    <source>
        <dbReference type="EMBL" id="WAR21495.1"/>
    </source>
</evidence>
<dbReference type="Pfam" id="PF09756">
    <property type="entry name" value="DDRGK"/>
    <property type="match status" value="2"/>
</dbReference>
<name>A0ABY7FHE6_MYAAR</name>
<dbReference type="Gene3D" id="1.10.10.10">
    <property type="entry name" value="Winged helix-like DNA-binding domain superfamily/Winged helix DNA-binding domain"/>
    <property type="match status" value="1"/>
</dbReference>
<protein>
    <recommendedName>
        <fullName evidence="3">DDRGK domain-containing protein 1</fullName>
    </recommendedName>
</protein>
<evidence type="ECO:0000256" key="1">
    <source>
        <dbReference type="ARBA" id="ARBA00004167"/>
    </source>
</evidence>
<evidence type="ECO:0000256" key="8">
    <source>
        <dbReference type="SAM" id="Phobius"/>
    </source>
</evidence>
<dbReference type="InterPro" id="IPR019153">
    <property type="entry name" value="DDRGK_dom-contain"/>
</dbReference>
<keyword evidence="4 8" id="KW-0812">Transmembrane</keyword>
<keyword evidence="5 8" id="KW-1133">Transmembrane helix</keyword>
<dbReference type="InterPro" id="IPR036388">
    <property type="entry name" value="WH-like_DNA-bd_sf"/>
</dbReference>
<comment type="similarity">
    <text evidence="2">Belongs to the DDRGK1 family.</text>
</comment>
<reference evidence="9" key="1">
    <citation type="submission" date="2022-11" db="EMBL/GenBank/DDBJ databases">
        <title>Centuries of genome instability and evolution in soft-shell clam transmissible cancer (bioRxiv).</title>
        <authorList>
            <person name="Hart S.F.M."/>
            <person name="Yonemitsu M.A."/>
            <person name="Giersch R.M."/>
            <person name="Beal B.F."/>
            <person name="Arriagada G."/>
            <person name="Davis B.W."/>
            <person name="Ostrander E.A."/>
            <person name="Goff S.P."/>
            <person name="Metzger M.J."/>
        </authorList>
    </citation>
    <scope>NUCLEOTIDE SEQUENCE</scope>
    <source>
        <strain evidence="9">MELC-2E11</strain>
        <tissue evidence="9">Siphon/mantle</tissue>
    </source>
</reference>
<dbReference type="PANTHER" id="PTHR48176">
    <property type="entry name" value="DDRGK DOMAIN-CONTAINING PROTEIN 1"/>
    <property type="match status" value="1"/>
</dbReference>
<evidence type="ECO:0000313" key="10">
    <source>
        <dbReference type="Proteomes" id="UP001164746"/>
    </source>
</evidence>
<feature type="compositionally biased region" description="Basic residues" evidence="7">
    <location>
        <begin position="62"/>
        <end position="71"/>
    </location>
</feature>
<evidence type="ECO:0000256" key="2">
    <source>
        <dbReference type="ARBA" id="ARBA00009829"/>
    </source>
</evidence>
<evidence type="ECO:0000256" key="7">
    <source>
        <dbReference type="SAM" id="MobiDB-lite"/>
    </source>
</evidence>
<dbReference type="SMART" id="SM01128">
    <property type="entry name" value="DDRGK"/>
    <property type="match status" value="1"/>
</dbReference>
<dbReference type="EMBL" id="CP111023">
    <property type="protein sequence ID" value="WAR21495.1"/>
    <property type="molecule type" value="Genomic_DNA"/>
</dbReference>
<keyword evidence="6 8" id="KW-0472">Membrane</keyword>
<keyword evidence="10" id="KW-1185">Reference proteome</keyword>
<dbReference type="Proteomes" id="UP001164746">
    <property type="component" value="Chromosome 12"/>
</dbReference>
<dbReference type="PANTHER" id="PTHR48176:SF1">
    <property type="entry name" value="DDRGK DOMAIN-CONTAINING PROTEIN 1"/>
    <property type="match status" value="1"/>
</dbReference>
<feature type="transmembrane region" description="Helical" evidence="8">
    <location>
        <begin position="9"/>
        <end position="28"/>
    </location>
</feature>
<evidence type="ECO:0000256" key="4">
    <source>
        <dbReference type="ARBA" id="ARBA00022692"/>
    </source>
</evidence>
<comment type="subcellular location">
    <subcellularLocation>
        <location evidence="1">Membrane</location>
        <topology evidence="1">Single-pass membrane protein</topology>
    </subcellularLocation>
</comment>
<accession>A0ABY7FHE6</accession>
<evidence type="ECO:0000256" key="3">
    <source>
        <dbReference type="ARBA" id="ARBA00018218"/>
    </source>
</evidence>
<dbReference type="InterPro" id="IPR050899">
    <property type="entry name" value="DDRGK_domain-containing"/>
</dbReference>
<feature type="compositionally biased region" description="Acidic residues" evidence="7">
    <location>
        <begin position="77"/>
        <end position="88"/>
    </location>
</feature>
<feature type="region of interest" description="Disordered" evidence="7">
    <location>
        <begin position="33"/>
        <end position="88"/>
    </location>
</feature>
<evidence type="ECO:0000256" key="6">
    <source>
        <dbReference type="ARBA" id="ARBA00023136"/>
    </source>
</evidence>
<sequence length="282" mass="32395">MAPVSQETVYLVLIAIIALVILLVYIFGGGDKKKGPEDGQAEAAAAGRPRAREGPPGARAGGMRRRNRRGRMQMADGDSDEEGGEMEEEDIFDEIGQTEGKIGAKKLRKLQEKAEKKRQREMELQEREEKRDREKKLEAQRKKEDEREKQEEEARLEDEKKAREEQEKRDHEEYLKLKEAFSSQSLLQEFINYIKDCINRIQDLQTDGRLTGVVDDRGKFIYITVEELEAVAKFIKQHGRVSIRELAESSSRLINLNPDNADIHKKLIVGDTDMREIVEVTE</sequence>